<reference evidence="6" key="1">
    <citation type="submission" date="2014-02" db="EMBL/GenBank/DDBJ databases">
        <title>Expanding our view of genomic diversity in Candidatus Accumulibacter clades.</title>
        <authorList>
            <person name="Skennerton C.T."/>
            <person name="Barr J.J."/>
            <person name="Slater F.R."/>
            <person name="Bond P.L."/>
            <person name="Tyson G.W."/>
        </authorList>
    </citation>
    <scope>NUCLEOTIDE SEQUENCE [LARGE SCALE GENOMIC DNA]</scope>
</reference>
<keyword evidence="1 4" id="KW-0732">Signal</keyword>
<dbReference type="PANTHER" id="PTHR37482">
    <property type="entry name" value="OUTER MEMBRANE PROTEIN ASSEMBLY FACTOR BAME"/>
    <property type="match status" value="1"/>
</dbReference>
<dbReference type="Proteomes" id="UP000020218">
    <property type="component" value="Unassembled WGS sequence"/>
</dbReference>
<keyword evidence="3 4" id="KW-0998">Cell outer membrane</keyword>
<protein>
    <recommendedName>
        <fullName evidence="4">Outer membrane protein assembly factor BamE</fullName>
    </recommendedName>
</protein>
<dbReference type="Pfam" id="PF04355">
    <property type="entry name" value="BamE"/>
    <property type="match status" value="1"/>
</dbReference>
<dbReference type="InterPro" id="IPR026592">
    <property type="entry name" value="BamE"/>
</dbReference>
<keyword evidence="7" id="KW-1185">Reference proteome</keyword>
<organism evidence="6 7">
    <name type="scientific">Candidatus Accumulibacter adjunctus</name>
    <dbReference type="NCBI Taxonomy" id="1454001"/>
    <lineage>
        <taxon>Bacteria</taxon>
        <taxon>Pseudomonadati</taxon>
        <taxon>Pseudomonadota</taxon>
        <taxon>Betaproteobacteria</taxon>
        <taxon>Candidatus Accumulibacter</taxon>
    </lineage>
</organism>
<keyword evidence="2 4" id="KW-0472">Membrane</keyword>
<dbReference type="InterPro" id="IPR037873">
    <property type="entry name" value="BamE-like"/>
</dbReference>
<evidence type="ECO:0000256" key="4">
    <source>
        <dbReference type="HAMAP-Rule" id="MF_00925"/>
    </source>
</evidence>
<evidence type="ECO:0000256" key="3">
    <source>
        <dbReference type="ARBA" id="ARBA00023237"/>
    </source>
</evidence>
<dbReference type="InterPro" id="IPR007450">
    <property type="entry name" value="BamE_dom"/>
</dbReference>
<dbReference type="AlphaFoldDB" id="A0A011ME14"/>
<dbReference type="Gene3D" id="3.30.1450.10">
    <property type="match status" value="1"/>
</dbReference>
<proteinExistence type="inferred from homology"/>
<sequence length="152" mass="16957">MAVALWMLAGCSSVPRIVKEYRIDVQQGNVLTQEMVAQLRPGLSRDQVRFVLGTPLLMDMFHANRWDYFYSLQKGRSGEIETRRLSVYFDADGKLVRVSGDVAAAEPGVAEPVSETRNREIDLGSLPEDGSVVMPPPDEKGFFGRMMETVGF</sequence>
<dbReference type="GO" id="GO:0030674">
    <property type="term" value="F:protein-macromolecule adaptor activity"/>
    <property type="evidence" value="ECO:0007669"/>
    <property type="project" value="TreeGrafter"/>
</dbReference>
<dbReference type="PATRIC" id="fig|1454001.3.peg.1668"/>
<dbReference type="EMBL" id="JFAX01000007">
    <property type="protein sequence ID" value="EXI67983.1"/>
    <property type="molecule type" value="Genomic_DNA"/>
</dbReference>
<evidence type="ECO:0000256" key="1">
    <source>
        <dbReference type="ARBA" id="ARBA00022729"/>
    </source>
</evidence>
<comment type="function">
    <text evidence="4">Part of the outer membrane protein assembly complex, which is involved in assembly and insertion of beta-barrel proteins into the outer membrane.</text>
</comment>
<dbReference type="GO" id="GO:0043165">
    <property type="term" value="P:Gram-negative-bacterium-type cell outer membrane assembly"/>
    <property type="evidence" value="ECO:0007669"/>
    <property type="project" value="UniProtKB-UniRule"/>
</dbReference>
<dbReference type="GO" id="GO:0051205">
    <property type="term" value="P:protein insertion into membrane"/>
    <property type="evidence" value="ECO:0007669"/>
    <property type="project" value="UniProtKB-UniRule"/>
</dbReference>
<gene>
    <name evidence="4 6" type="primary">bamE</name>
    <name evidence="6" type="ORF">AW08_01588</name>
</gene>
<comment type="caution">
    <text evidence="6">The sequence shown here is derived from an EMBL/GenBank/DDBJ whole genome shotgun (WGS) entry which is preliminary data.</text>
</comment>
<dbReference type="STRING" id="1454001.AW08_01588"/>
<feature type="domain" description="Outer membrane protein assembly factor BamE" evidence="5">
    <location>
        <begin position="28"/>
        <end position="95"/>
    </location>
</feature>
<evidence type="ECO:0000256" key="2">
    <source>
        <dbReference type="ARBA" id="ARBA00023136"/>
    </source>
</evidence>
<evidence type="ECO:0000313" key="7">
    <source>
        <dbReference type="Proteomes" id="UP000020218"/>
    </source>
</evidence>
<dbReference type="GO" id="GO:1990063">
    <property type="term" value="C:Bam protein complex"/>
    <property type="evidence" value="ECO:0007669"/>
    <property type="project" value="TreeGrafter"/>
</dbReference>
<evidence type="ECO:0000313" key="6">
    <source>
        <dbReference type="EMBL" id="EXI67983.1"/>
    </source>
</evidence>
<accession>A0A011ME14</accession>
<comment type="similarity">
    <text evidence="4">Belongs to the BamE family.</text>
</comment>
<dbReference type="HAMAP" id="MF_00925">
    <property type="entry name" value="OM_assembly_BamE"/>
    <property type="match status" value="1"/>
</dbReference>
<name>A0A011ME14_9PROT</name>
<comment type="subcellular location">
    <subcellularLocation>
        <location evidence="4">Cell outer membrane</location>
    </subcellularLocation>
</comment>
<dbReference type="PANTHER" id="PTHR37482:SF1">
    <property type="entry name" value="OUTER MEMBRANE PROTEIN ASSEMBLY FACTOR BAME"/>
    <property type="match status" value="1"/>
</dbReference>
<evidence type="ECO:0000259" key="5">
    <source>
        <dbReference type="Pfam" id="PF04355"/>
    </source>
</evidence>
<comment type="subunit">
    <text evidence="4">Part of the Bam complex.</text>
</comment>